<sequence length="133" mass="14818">MWKPFSEGLAYQIFRLDIQSACLRTVLHLWIHPMLNAGFKVDNLFAGCACCSLSGELVSSIKNIQKALNPEWLIIEATGVAYPGSIGKAILESLGLDAYIITIVDAKRWRRLQNAMETLMSEQLKDSSIVLFS</sequence>
<accession>A0ABT8QVC2</accession>
<dbReference type="InterPro" id="IPR003495">
    <property type="entry name" value="CobW/HypB/UreG_nucleotide-bd"/>
</dbReference>
<evidence type="ECO:0000313" key="3">
    <source>
        <dbReference type="Proteomes" id="UP001176021"/>
    </source>
</evidence>
<organism evidence="2 3">
    <name type="scientific">Desulfosporosinus nitroreducens</name>
    <dbReference type="NCBI Taxonomy" id="2018668"/>
    <lineage>
        <taxon>Bacteria</taxon>
        <taxon>Bacillati</taxon>
        <taxon>Bacillota</taxon>
        <taxon>Clostridia</taxon>
        <taxon>Eubacteriales</taxon>
        <taxon>Desulfitobacteriaceae</taxon>
        <taxon>Desulfosporosinus</taxon>
    </lineage>
</organism>
<gene>
    <name evidence="2" type="ORF">M8H41_20890</name>
</gene>
<comment type="caution">
    <text evidence="2">The sequence shown here is derived from an EMBL/GenBank/DDBJ whole genome shotgun (WGS) entry which is preliminary data.</text>
</comment>
<proteinExistence type="predicted"/>
<dbReference type="Proteomes" id="UP001176021">
    <property type="component" value="Unassembled WGS sequence"/>
</dbReference>
<dbReference type="InterPro" id="IPR027417">
    <property type="entry name" value="P-loop_NTPase"/>
</dbReference>
<evidence type="ECO:0000313" key="2">
    <source>
        <dbReference type="EMBL" id="MDO0825290.1"/>
    </source>
</evidence>
<evidence type="ECO:0000259" key="1">
    <source>
        <dbReference type="Pfam" id="PF02492"/>
    </source>
</evidence>
<dbReference type="EMBL" id="JAMJEV010000023">
    <property type="protein sequence ID" value="MDO0825290.1"/>
    <property type="molecule type" value="Genomic_DNA"/>
</dbReference>
<reference evidence="2" key="1">
    <citation type="submission" date="2022-05" db="EMBL/GenBank/DDBJ databases">
        <title>Expanded diversity of anoxic marine methylotrophy in a Black Sea sulfate reducing microorganism.</title>
        <authorList>
            <person name="Fischer P.Q."/>
            <person name="Stams A.J.M."/>
            <person name="Villanueva L."/>
            <person name="Sousa D.Z."/>
        </authorList>
    </citation>
    <scope>NUCLEOTIDE SEQUENCE</scope>
    <source>
        <strain evidence="2">P130</strain>
    </source>
</reference>
<dbReference type="Pfam" id="PF02492">
    <property type="entry name" value="cobW"/>
    <property type="match status" value="1"/>
</dbReference>
<dbReference type="RefSeq" id="WP_302049915.1">
    <property type="nucleotide sequence ID" value="NZ_JAMJEV010000023.1"/>
</dbReference>
<protein>
    <recommendedName>
        <fullName evidence="1">CobW/HypB/UreG nucleotide-binding domain-containing protein</fullName>
    </recommendedName>
</protein>
<dbReference type="SUPFAM" id="SSF52540">
    <property type="entry name" value="P-loop containing nucleoside triphosphate hydrolases"/>
    <property type="match status" value="1"/>
</dbReference>
<name>A0ABT8QVC2_9FIRM</name>
<feature type="domain" description="CobW/HypB/UreG nucleotide-binding" evidence="1">
    <location>
        <begin position="40"/>
        <end position="131"/>
    </location>
</feature>
<dbReference type="Gene3D" id="3.40.50.300">
    <property type="entry name" value="P-loop containing nucleotide triphosphate hydrolases"/>
    <property type="match status" value="1"/>
</dbReference>
<keyword evidence="3" id="KW-1185">Reference proteome</keyword>